<keyword evidence="8" id="KW-1185">Reference proteome</keyword>
<evidence type="ECO:0000256" key="5">
    <source>
        <dbReference type="ARBA" id="ARBA00022807"/>
    </source>
</evidence>
<dbReference type="GO" id="GO:0044423">
    <property type="term" value="C:virion component"/>
    <property type="evidence" value="ECO:0007669"/>
    <property type="project" value="UniProtKB-KW"/>
</dbReference>
<dbReference type="Proteomes" id="UP000318778">
    <property type="component" value="Segment"/>
</dbReference>
<evidence type="ECO:0000256" key="4">
    <source>
        <dbReference type="ARBA" id="ARBA00022801"/>
    </source>
</evidence>
<protein>
    <submittedName>
        <fullName evidence="7">Virion core cysteine protease</fullName>
    </submittedName>
</protein>
<keyword evidence="6" id="KW-0946">Virion</keyword>
<dbReference type="Gene3D" id="3.40.395.10">
    <property type="entry name" value="Adenoviral Proteinase, Chain A"/>
    <property type="match status" value="1"/>
</dbReference>
<dbReference type="InterPro" id="IPR038765">
    <property type="entry name" value="Papain-like_cys_pep_sf"/>
</dbReference>
<dbReference type="GO" id="GO:0006508">
    <property type="term" value="P:proteolysis"/>
    <property type="evidence" value="ECO:0007669"/>
    <property type="project" value="UniProtKB-KW"/>
</dbReference>
<keyword evidence="4" id="KW-0378">Hydrolase</keyword>
<organism evidence="7">
    <name type="scientific">Western grey kangaroopox virus</name>
    <dbReference type="NCBI Taxonomy" id="1566307"/>
    <lineage>
        <taxon>Viruses</taxon>
        <taxon>Varidnaviria</taxon>
        <taxon>Bamfordvirae</taxon>
        <taxon>Nucleocytoviricota</taxon>
        <taxon>Pokkesviricetes</taxon>
        <taxon>Chitovirales</taxon>
        <taxon>Poxviridae</taxon>
        <taxon>Chordopoxvirinae</taxon>
        <taxon>Macropopoxvirus</taxon>
        <taxon>Macropopoxvirus mfuliginosuspox</taxon>
        <taxon>Western kangaroopox virus</taxon>
    </lineage>
</organism>
<reference evidence="7" key="1">
    <citation type="journal article" date="2017" name="Virus Res.">
        <title>Complete genomic characterisation of two novel poxviruses (WKPV and EKPV) from western and eastern grey kangaroos.</title>
        <authorList>
            <person name="Bennett M."/>
            <person name="Tu S.L."/>
            <person name="Upton C."/>
            <person name="McArtor C."/>
            <person name="Gillett A."/>
            <person name="Laird T."/>
            <person name="O'Dea M."/>
        </authorList>
    </citation>
    <scope>NUCLEOTIDE SEQUENCE [LARGE SCALE GENOMIC DNA]</scope>
    <source>
        <strain evidence="7">Western Australia</strain>
    </source>
</reference>
<dbReference type="SUPFAM" id="SSF54001">
    <property type="entry name" value="Cysteine proteinases"/>
    <property type="match status" value="1"/>
</dbReference>
<evidence type="ECO:0000256" key="1">
    <source>
        <dbReference type="ARBA" id="ARBA00004328"/>
    </source>
</evidence>
<dbReference type="InterPro" id="IPR004970">
    <property type="entry name" value="Peptidase_C57"/>
</dbReference>
<dbReference type="EMBL" id="MF467280">
    <property type="protein sequence ID" value="ATI20992.1"/>
    <property type="molecule type" value="Genomic_DNA"/>
</dbReference>
<evidence type="ECO:0000256" key="3">
    <source>
        <dbReference type="ARBA" id="ARBA00022670"/>
    </source>
</evidence>
<keyword evidence="3 7" id="KW-0645">Protease</keyword>
<sequence length="426" mass="49043">MDRYTDLVINKIPELGFVNLLSHIYTIVGLSANIDVSKFANNCNGYVVERLDRSETAGKVSCIPLALLSELVTAGHLQEPPERLLRGPELELKTFLVGELRALGSFEDICRLPTSIPLAYFFKPRLRERVSRAVDFSQMDLRCDDLSRLGVRAGENDKVVRLPVKPERSAWMSNSSIQQLLAPMAHGTDVAYLGQFNLNFLNTAAVHEKAYNFNANMLVYILKEKVRLAEQRHVMFGFCYRSHWKSVIFDKQERRVAFYDSGGSNPADFHHYRNFFFFSFSDGFNLNTASAELSDENADVDTLFRFFVDNFDARQGCINTEINQLMESECGMFISLFMTLCALRPPCGFKELRRVYTYFRFLADKKMTMLKTVLFAVDQPCVEVRRAESEGLSEYRRMELWSRRSVNVLAEKITRRINKFLEPPEH</sequence>
<dbReference type="Pfam" id="PF03290">
    <property type="entry name" value="Peptidase_C57"/>
    <property type="match status" value="1"/>
</dbReference>
<evidence type="ECO:0000256" key="2">
    <source>
        <dbReference type="ARBA" id="ARBA00010786"/>
    </source>
</evidence>
<comment type="subcellular location">
    <subcellularLocation>
        <location evidence="1">Virion</location>
    </subcellularLocation>
</comment>
<proteinExistence type="inferred from homology"/>
<accession>A0A2C9DSK9</accession>
<keyword evidence="5" id="KW-0788">Thiol protease</keyword>
<name>A0A2C9DSK9_9POXV</name>
<comment type="similarity">
    <text evidence="2">Belongs to the peptidase C57 family.</text>
</comment>
<evidence type="ECO:0000313" key="7">
    <source>
        <dbReference type="EMBL" id="ATI20992.1"/>
    </source>
</evidence>
<evidence type="ECO:0000313" key="8">
    <source>
        <dbReference type="Proteomes" id="UP000318778"/>
    </source>
</evidence>
<evidence type="ECO:0000256" key="6">
    <source>
        <dbReference type="ARBA" id="ARBA00022844"/>
    </source>
</evidence>
<dbReference type="GO" id="GO:0008234">
    <property type="term" value="F:cysteine-type peptidase activity"/>
    <property type="evidence" value="ECO:0007669"/>
    <property type="project" value="UniProtKB-KW"/>
</dbReference>